<evidence type="ECO:0000313" key="3">
    <source>
        <dbReference type="Proteomes" id="UP000886523"/>
    </source>
</evidence>
<evidence type="ECO:0000256" key="1">
    <source>
        <dbReference type="SAM" id="Phobius"/>
    </source>
</evidence>
<comment type="caution">
    <text evidence="2">The sequence shown here is derived from an EMBL/GenBank/DDBJ whole genome shotgun (WGS) entry which is preliminary data.</text>
</comment>
<name>A0A9P6B2W2_9AGAM</name>
<gene>
    <name evidence="2" type="ORF">BS47DRAFT_1360262</name>
</gene>
<dbReference type="EMBL" id="MU128939">
    <property type="protein sequence ID" value="KAF9516407.1"/>
    <property type="molecule type" value="Genomic_DNA"/>
</dbReference>
<keyword evidence="1" id="KW-0812">Transmembrane</keyword>
<dbReference type="Proteomes" id="UP000886523">
    <property type="component" value="Unassembled WGS sequence"/>
</dbReference>
<proteinExistence type="predicted"/>
<reference evidence="2" key="1">
    <citation type="journal article" date="2020" name="Nat. Commun.">
        <title>Large-scale genome sequencing of mycorrhizal fungi provides insights into the early evolution of symbiotic traits.</title>
        <authorList>
            <person name="Miyauchi S."/>
            <person name="Kiss E."/>
            <person name="Kuo A."/>
            <person name="Drula E."/>
            <person name="Kohler A."/>
            <person name="Sanchez-Garcia M."/>
            <person name="Morin E."/>
            <person name="Andreopoulos B."/>
            <person name="Barry K.W."/>
            <person name="Bonito G."/>
            <person name="Buee M."/>
            <person name="Carver A."/>
            <person name="Chen C."/>
            <person name="Cichocki N."/>
            <person name="Clum A."/>
            <person name="Culley D."/>
            <person name="Crous P.W."/>
            <person name="Fauchery L."/>
            <person name="Girlanda M."/>
            <person name="Hayes R.D."/>
            <person name="Keri Z."/>
            <person name="LaButti K."/>
            <person name="Lipzen A."/>
            <person name="Lombard V."/>
            <person name="Magnuson J."/>
            <person name="Maillard F."/>
            <person name="Murat C."/>
            <person name="Nolan M."/>
            <person name="Ohm R.A."/>
            <person name="Pangilinan J."/>
            <person name="Pereira M.F."/>
            <person name="Perotto S."/>
            <person name="Peter M."/>
            <person name="Pfister S."/>
            <person name="Riley R."/>
            <person name="Sitrit Y."/>
            <person name="Stielow J.B."/>
            <person name="Szollosi G."/>
            <person name="Zifcakova L."/>
            <person name="Stursova M."/>
            <person name="Spatafora J.W."/>
            <person name="Tedersoo L."/>
            <person name="Vaario L.M."/>
            <person name="Yamada A."/>
            <person name="Yan M."/>
            <person name="Wang P."/>
            <person name="Xu J."/>
            <person name="Bruns T."/>
            <person name="Baldrian P."/>
            <person name="Vilgalys R."/>
            <person name="Dunand C."/>
            <person name="Henrissat B."/>
            <person name="Grigoriev I.V."/>
            <person name="Hibbett D."/>
            <person name="Nagy L.G."/>
            <person name="Martin F.M."/>
        </authorList>
    </citation>
    <scope>NUCLEOTIDE SEQUENCE</scope>
    <source>
        <strain evidence="2">UP504</strain>
    </source>
</reference>
<evidence type="ECO:0000313" key="2">
    <source>
        <dbReference type="EMBL" id="KAF9516407.1"/>
    </source>
</evidence>
<organism evidence="2 3">
    <name type="scientific">Hydnum rufescens UP504</name>
    <dbReference type="NCBI Taxonomy" id="1448309"/>
    <lineage>
        <taxon>Eukaryota</taxon>
        <taxon>Fungi</taxon>
        <taxon>Dikarya</taxon>
        <taxon>Basidiomycota</taxon>
        <taxon>Agaricomycotina</taxon>
        <taxon>Agaricomycetes</taxon>
        <taxon>Cantharellales</taxon>
        <taxon>Hydnaceae</taxon>
        <taxon>Hydnum</taxon>
    </lineage>
</organism>
<dbReference type="AlphaFoldDB" id="A0A9P6B2W2"/>
<keyword evidence="3" id="KW-1185">Reference proteome</keyword>
<protein>
    <submittedName>
        <fullName evidence="2">Uncharacterized protein</fullName>
    </submittedName>
</protein>
<keyword evidence="1" id="KW-0472">Membrane</keyword>
<sequence length="120" mass="13532">MAHTIFVDVNFGMIFYFVIFALNGLEVHGLKVGLLDIQKELMKSMIAPFTGEELLGAQDKSSNERTEATKGPLQKELMITKRKLQPENINYINETTIEWSSIPMKPSSLACKEKAPKETK</sequence>
<keyword evidence="1" id="KW-1133">Transmembrane helix</keyword>
<feature type="transmembrane region" description="Helical" evidence="1">
    <location>
        <begin position="13"/>
        <end position="35"/>
    </location>
</feature>
<accession>A0A9P6B2W2</accession>